<dbReference type="KEGG" id="tet:TTHERM_00370910"/>
<evidence type="ECO:0000313" key="15">
    <source>
        <dbReference type="EMBL" id="EAR89276.2"/>
    </source>
</evidence>
<accession>I7LU23</accession>
<reference evidence="16" key="1">
    <citation type="journal article" date="2006" name="PLoS Biol.">
        <title>Macronuclear genome sequence of the ciliate Tetrahymena thermophila, a model eukaryote.</title>
        <authorList>
            <person name="Eisen J.A."/>
            <person name="Coyne R.S."/>
            <person name="Wu M."/>
            <person name="Wu D."/>
            <person name="Thiagarajan M."/>
            <person name="Wortman J.R."/>
            <person name="Badger J.H."/>
            <person name="Ren Q."/>
            <person name="Amedeo P."/>
            <person name="Jones K.M."/>
            <person name="Tallon L.J."/>
            <person name="Delcher A.L."/>
            <person name="Salzberg S.L."/>
            <person name="Silva J.C."/>
            <person name="Haas B.J."/>
            <person name="Majoros W.H."/>
            <person name="Farzad M."/>
            <person name="Carlton J.M."/>
            <person name="Smith R.K. Jr."/>
            <person name="Garg J."/>
            <person name="Pearlman R.E."/>
            <person name="Karrer K.M."/>
            <person name="Sun L."/>
            <person name="Manning G."/>
            <person name="Elde N.C."/>
            <person name="Turkewitz A.P."/>
            <person name="Asai D.J."/>
            <person name="Wilkes D.E."/>
            <person name="Wang Y."/>
            <person name="Cai H."/>
            <person name="Collins K."/>
            <person name="Stewart B.A."/>
            <person name="Lee S.R."/>
            <person name="Wilamowska K."/>
            <person name="Weinberg Z."/>
            <person name="Ruzzo W.L."/>
            <person name="Wloga D."/>
            <person name="Gaertig J."/>
            <person name="Frankel J."/>
            <person name="Tsao C.-C."/>
            <person name="Gorovsky M.A."/>
            <person name="Keeling P.J."/>
            <person name="Waller R.F."/>
            <person name="Patron N.J."/>
            <person name="Cherry J.M."/>
            <person name="Stover N.A."/>
            <person name="Krieger C.J."/>
            <person name="del Toro C."/>
            <person name="Ryder H.F."/>
            <person name="Williamson S.C."/>
            <person name="Barbeau R.A."/>
            <person name="Hamilton E.P."/>
            <person name="Orias E."/>
        </authorList>
    </citation>
    <scope>NUCLEOTIDE SEQUENCE [LARGE SCALE GENOMIC DNA]</scope>
    <source>
        <strain evidence="16">SB210</strain>
    </source>
</reference>
<comment type="similarity">
    <text evidence="5">Belongs to the ARL2BP family.</text>
</comment>
<dbReference type="PANTHER" id="PTHR15487:SF4">
    <property type="entry name" value="ADP-RIBOSYLATION FACTOR-LIKE PROTEIN 2-BINDING PROTEIN"/>
    <property type="match status" value="1"/>
</dbReference>
<feature type="region of interest" description="Disordered" evidence="13">
    <location>
        <begin position="196"/>
        <end position="220"/>
    </location>
</feature>
<dbReference type="InterPro" id="IPR023379">
    <property type="entry name" value="BART_dom"/>
</dbReference>
<dbReference type="OrthoDB" id="302784at2759"/>
<evidence type="ECO:0000256" key="10">
    <source>
        <dbReference type="ARBA" id="ARBA00023212"/>
    </source>
</evidence>
<proteinExistence type="inferred from homology"/>
<dbReference type="Pfam" id="PF11527">
    <property type="entry name" value="ARL2_Bind_BART"/>
    <property type="match status" value="1"/>
</dbReference>
<evidence type="ECO:0000256" key="12">
    <source>
        <dbReference type="ARBA" id="ARBA00023273"/>
    </source>
</evidence>
<dbReference type="Gene3D" id="1.20.1520.10">
    <property type="entry name" value="ADP-ribosylation factor-like 2-binding protein, domain"/>
    <property type="match status" value="1"/>
</dbReference>
<dbReference type="GO" id="GO:0005634">
    <property type="term" value="C:nucleus"/>
    <property type="evidence" value="ECO:0007669"/>
    <property type="project" value="UniProtKB-SubCell"/>
</dbReference>
<dbReference type="PANTHER" id="PTHR15487">
    <property type="entry name" value="ADP-RIBOSYLATION FACTOR-LIKE PROTEIN 2-BINDING PROTEIN"/>
    <property type="match status" value="1"/>
</dbReference>
<evidence type="ECO:0000256" key="8">
    <source>
        <dbReference type="ARBA" id="ARBA00023069"/>
    </source>
</evidence>
<evidence type="ECO:0000256" key="6">
    <source>
        <dbReference type="ARBA" id="ARBA00014849"/>
    </source>
</evidence>
<keyword evidence="9" id="KW-0496">Mitochondrion</keyword>
<name>I7LU23_TETTS</name>
<dbReference type="HOGENOM" id="CLU_1144552_0_0_1"/>
<evidence type="ECO:0000256" key="13">
    <source>
        <dbReference type="SAM" id="MobiDB-lite"/>
    </source>
</evidence>
<evidence type="ECO:0000259" key="14">
    <source>
        <dbReference type="Pfam" id="PF11527"/>
    </source>
</evidence>
<dbReference type="InterPro" id="IPR038849">
    <property type="entry name" value="ARL2BP"/>
</dbReference>
<keyword evidence="11" id="KW-0539">Nucleus</keyword>
<keyword evidence="10" id="KW-0206">Cytoskeleton</keyword>
<feature type="domain" description="BART" evidence="14">
    <location>
        <begin position="37"/>
        <end position="148"/>
    </location>
</feature>
<dbReference type="OMA" id="ENKMEYM"/>
<gene>
    <name evidence="15" type="ORF">TTHERM_00370910</name>
</gene>
<evidence type="ECO:0000256" key="5">
    <source>
        <dbReference type="ARBA" id="ARBA00009880"/>
    </source>
</evidence>
<evidence type="ECO:0000256" key="9">
    <source>
        <dbReference type="ARBA" id="ARBA00023128"/>
    </source>
</evidence>
<evidence type="ECO:0000256" key="3">
    <source>
        <dbReference type="ARBA" id="ARBA00004300"/>
    </source>
</evidence>
<dbReference type="STRING" id="312017.I7LU23"/>
<evidence type="ECO:0000256" key="1">
    <source>
        <dbReference type="ARBA" id="ARBA00004120"/>
    </source>
</evidence>
<protein>
    <recommendedName>
        <fullName evidence="6">ADP-ribosylation factor-like protein 2-binding protein</fullName>
    </recommendedName>
</protein>
<keyword evidence="8" id="KW-0969">Cilium</keyword>
<sequence>MANKEEQKNFDLVDDLDQDDEEFEINDYGEYSKDDEEFDIIVGELQEIVISDEFEKLYKKFLIDNCEVFEDEEENKMEYMIIFKNYEKVIDGFIQQELEKKIEGFQMNRFLELLKERHNQIDEQILDTLLSFTDFNNFKQLMLDYKKQYLEEQRIEKLKTIKSSRKTLDKANKIQPTNIFSTSSNKNDPLAGLKNFAQKELPKTKKQPTQDIDPDQINDEDLRPSFFIDCKQLQTPKVNNKKK</sequence>
<keyword evidence="16" id="KW-1185">Reference proteome</keyword>
<dbReference type="Proteomes" id="UP000009168">
    <property type="component" value="Unassembled WGS sequence"/>
</dbReference>
<evidence type="ECO:0000256" key="4">
    <source>
        <dbReference type="ARBA" id="ARBA00004569"/>
    </source>
</evidence>
<dbReference type="eggNOG" id="ENOG502REGN">
    <property type="taxonomic scope" value="Eukaryota"/>
</dbReference>
<dbReference type="EMBL" id="GG662821">
    <property type="protein sequence ID" value="EAR89276.2"/>
    <property type="molecule type" value="Genomic_DNA"/>
</dbReference>
<dbReference type="InterPro" id="IPR042541">
    <property type="entry name" value="BART_sf"/>
</dbReference>
<evidence type="ECO:0000313" key="16">
    <source>
        <dbReference type="Proteomes" id="UP000009168"/>
    </source>
</evidence>
<dbReference type="RefSeq" id="XP_001009521.2">
    <property type="nucleotide sequence ID" value="XM_001009521.3"/>
</dbReference>
<organism evidence="15 16">
    <name type="scientific">Tetrahymena thermophila (strain SB210)</name>
    <dbReference type="NCBI Taxonomy" id="312017"/>
    <lineage>
        <taxon>Eukaryota</taxon>
        <taxon>Sar</taxon>
        <taxon>Alveolata</taxon>
        <taxon>Ciliophora</taxon>
        <taxon>Intramacronucleata</taxon>
        <taxon>Oligohymenophorea</taxon>
        <taxon>Hymenostomatida</taxon>
        <taxon>Tetrahymenina</taxon>
        <taxon>Tetrahymenidae</taxon>
        <taxon>Tetrahymena</taxon>
    </lineage>
</organism>
<evidence type="ECO:0000256" key="7">
    <source>
        <dbReference type="ARBA" id="ARBA00022490"/>
    </source>
</evidence>
<dbReference type="GO" id="GO:0005758">
    <property type="term" value="C:mitochondrial intermembrane space"/>
    <property type="evidence" value="ECO:0007669"/>
    <property type="project" value="UniProtKB-SubCell"/>
</dbReference>
<evidence type="ECO:0000256" key="2">
    <source>
        <dbReference type="ARBA" id="ARBA00004123"/>
    </source>
</evidence>
<keyword evidence="12" id="KW-0966">Cell projection</keyword>
<keyword evidence="7" id="KW-0963">Cytoplasm</keyword>
<dbReference type="AlphaFoldDB" id="I7LU23"/>
<dbReference type="InParanoid" id="I7LU23"/>
<comment type="subcellular location">
    <subcellularLocation>
        <location evidence="1">Cytoplasm</location>
        <location evidence="1">Cytoskeleton</location>
        <location evidence="1">Cilium basal body</location>
    </subcellularLocation>
    <subcellularLocation>
        <location evidence="3">Cytoplasm</location>
        <location evidence="3">Cytoskeleton</location>
        <location evidence="3">Microtubule organizing center</location>
        <location evidence="3">Centrosome</location>
    </subcellularLocation>
    <subcellularLocation>
        <location evidence="4">Mitochondrion intermembrane space</location>
    </subcellularLocation>
    <subcellularLocation>
        <location evidence="2">Nucleus</location>
    </subcellularLocation>
</comment>
<dbReference type="GeneID" id="7827853"/>
<dbReference type="GO" id="GO:0051457">
    <property type="term" value="P:maintenance of protein location in nucleus"/>
    <property type="evidence" value="ECO:0007669"/>
    <property type="project" value="TreeGrafter"/>
</dbReference>
<evidence type="ECO:0000256" key="11">
    <source>
        <dbReference type="ARBA" id="ARBA00023242"/>
    </source>
</evidence>
<dbReference type="GO" id="GO:0005813">
    <property type="term" value="C:centrosome"/>
    <property type="evidence" value="ECO:0007669"/>
    <property type="project" value="UniProtKB-SubCell"/>
</dbReference>